<dbReference type="GO" id="GO:0003677">
    <property type="term" value="F:DNA binding"/>
    <property type="evidence" value="ECO:0007669"/>
    <property type="project" value="UniProtKB-KW"/>
</dbReference>
<protein>
    <recommendedName>
        <fullName evidence="4">HTH cro/C1-type domain-containing protein</fullName>
    </recommendedName>
</protein>
<gene>
    <name evidence="5" type="ORF">C6P98_25205</name>
</gene>
<feature type="domain" description="HTH cro/C1-type" evidence="4">
    <location>
        <begin position="11"/>
        <end position="65"/>
    </location>
</feature>
<dbReference type="SMART" id="SM00530">
    <property type="entry name" value="HTH_XRE"/>
    <property type="match status" value="1"/>
</dbReference>
<evidence type="ECO:0000256" key="2">
    <source>
        <dbReference type="ARBA" id="ARBA00023125"/>
    </source>
</evidence>
<keyword evidence="2" id="KW-0238">DNA-binding</keyword>
<accession>A0A8E2RSB4</accession>
<dbReference type="SUPFAM" id="SSF47413">
    <property type="entry name" value="lambda repressor-like DNA-binding domains"/>
    <property type="match status" value="1"/>
</dbReference>
<sequence>MNTKDSIGARIIRSRAGLKLSQAELAARVGIAPTQLSRYEMGKNKPRPEMIQRLAEALDVLPEWLETGEGSVNDIEKEDPNKRGRVVTVNLSDEQFIALRKLAVELGKSVSTLLSETASYVLLSKIGSDRLSSTDEKIARRVAEILAKEYGIAKPTSGGLETDDPNL</sequence>
<dbReference type="Gene3D" id="1.10.260.40">
    <property type="entry name" value="lambda repressor-like DNA-binding domains"/>
    <property type="match status" value="1"/>
</dbReference>
<keyword evidence="1" id="KW-0805">Transcription regulation</keyword>
<dbReference type="CDD" id="cd00093">
    <property type="entry name" value="HTH_XRE"/>
    <property type="match status" value="1"/>
</dbReference>
<dbReference type="Pfam" id="PF01381">
    <property type="entry name" value="HTH_3"/>
    <property type="match status" value="1"/>
</dbReference>
<evidence type="ECO:0000313" key="6">
    <source>
        <dbReference type="Proteomes" id="UP000237686"/>
    </source>
</evidence>
<keyword evidence="3" id="KW-0804">Transcription</keyword>
<dbReference type="PANTHER" id="PTHR40661">
    <property type="match status" value="1"/>
</dbReference>
<comment type="caution">
    <text evidence="5">The sequence shown here is derived from an EMBL/GenBank/DDBJ whole genome shotgun (WGS) entry which is preliminary data.</text>
</comment>
<evidence type="ECO:0000259" key="4">
    <source>
        <dbReference type="PROSITE" id="PS50943"/>
    </source>
</evidence>
<name>A0A8E2RSB4_9BURK</name>
<dbReference type="AlphaFoldDB" id="A0A8E2RSB4"/>
<organism evidence="5 6">
    <name type="scientific">Burkholderia multivorans</name>
    <dbReference type="NCBI Taxonomy" id="87883"/>
    <lineage>
        <taxon>Bacteria</taxon>
        <taxon>Pseudomonadati</taxon>
        <taxon>Pseudomonadota</taxon>
        <taxon>Betaproteobacteria</taxon>
        <taxon>Burkholderiales</taxon>
        <taxon>Burkholderiaceae</taxon>
        <taxon>Burkholderia</taxon>
        <taxon>Burkholderia cepacia complex</taxon>
    </lineage>
</organism>
<dbReference type="EMBL" id="PVFZ01000068">
    <property type="protein sequence ID" value="PRF18325.1"/>
    <property type="molecule type" value="Genomic_DNA"/>
</dbReference>
<dbReference type="PANTHER" id="PTHR40661:SF3">
    <property type="entry name" value="FELS-1 PROPHAGE TRANSCRIPTIONAL REGULATOR"/>
    <property type="match status" value="1"/>
</dbReference>
<proteinExistence type="predicted"/>
<dbReference type="InterPro" id="IPR010982">
    <property type="entry name" value="Lambda_DNA-bd_dom_sf"/>
</dbReference>
<dbReference type="PROSITE" id="PS50943">
    <property type="entry name" value="HTH_CROC1"/>
    <property type="match status" value="1"/>
</dbReference>
<dbReference type="Proteomes" id="UP000237686">
    <property type="component" value="Unassembled WGS sequence"/>
</dbReference>
<evidence type="ECO:0000256" key="3">
    <source>
        <dbReference type="ARBA" id="ARBA00023163"/>
    </source>
</evidence>
<dbReference type="InterPro" id="IPR001387">
    <property type="entry name" value="Cro/C1-type_HTH"/>
</dbReference>
<evidence type="ECO:0000256" key="1">
    <source>
        <dbReference type="ARBA" id="ARBA00023015"/>
    </source>
</evidence>
<dbReference type="RefSeq" id="WP_105768108.1">
    <property type="nucleotide sequence ID" value="NZ_PVFZ01000068.1"/>
</dbReference>
<reference evidence="5 6" key="1">
    <citation type="submission" date="2018-03" db="EMBL/GenBank/DDBJ databases">
        <authorList>
            <person name="Nguyen K."/>
            <person name="Fouts D."/>
            <person name="Sutton G."/>
        </authorList>
    </citation>
    <scope>NUCLEOTIDE SEQUENCE [LARGE SCALE GENOMIC DNA]</scope>
    <source>
        <strain evidence="5 6">AU17135</strain>
    </source>
</reference>
<evidence type="ECO:0000313" key="5">
    <source>
        <dbReference type="EMBL" id="PRF18325.1"/>
    </source>
</evidence>